<reference evidence="1 2" key="1">
    <citation type="submission" date="2016-10" db="EMBL/GenBank/DDBJ databases">
        <authorList>
            <person name="de Groot N.N."/>
        </authorList>
    </citation>
    <scope>NUCLEOTIDE SEQUENCE [LARGE SCALE GENOMIC DNA]</scope>
    <source>
        <strain evidence="1 2">DSM 44637</strain>
    </source>
</reference>
<dbReference type="AlphaFoldDB" id="A0A1I5XC98"/>
<gene>
    <name evidence="1" type="ORF">SAMN05421854_110147</name>
</gene>
<proteinExistence type="predicted"/>
<dbReference type="EMBL" id="FOWC01000010">
    <property type="protein sequence ID" value="SFQ29476.1"/>
    <property type="molecule type" value="Genomic_DNA"/>
</dbReference>
<protein>
    <submittedName>
        <fullName evidence="1">Uncharacterized protein</fullName>
    </submittedName>
</protein>
<name>A0A1I5XC98_9PSEU</name>
<dbReference type="STRING" id="112413.SAMN05421854_110147"/>
<organism evidence="1 2">
    <name type="scientific">Amycolatopsis rubida</name>
    <dbReference type="NCBI Taxonomy" id="112413"/>
    <lineage>
        <taxon>Bacteria</taxon>
        <taxon>Bacillati</taxon>
        <taxon>Actinomycetota</taxon>
        <taxon>Actinomycetes</taxon>
        <taxon>Pseudonocardiales</taxon>
        <taxon>Pseudonocardiaceae</taxon>
        <taxon>Amycolatopsis</taxon>
    </lineage>
</organism>
<evidence type="ECO:0000313" key="2">
    <source>
        <dbReference type="Proteomes" id="UP000199137"/>
    </source>
</evidence>
<accession>A0A1I5XC98</accession>
<dbReference type="RefSeq" id="WP_093575692.1">
    <property type="nucleotide sequence ID" value="NZ_FOWC01000010.1"/>
</dbReference>
<dbReference type="Proteomes" id="UP000199137">
    <property type="component" value="Unassembled WGS sequence"/>
</dbReference>
<sequence length="64" mass="7128">MPALAIMGKHWAEQEPDGYGWFSGDLADDMPTQLIPQVQESLPTQWAEPTPEVLAHLLEALENL</sequence>
<evidence type="ECO:0000313" key="1">
    <source>
        <dbReference type="EMBL" id="SFQ29476.1"/>
    </source>
</evidence>
<dbReference type="OrthoDB" id="9863874at2"/>